<dbReference type="InterPro" id="IPR003607">
    <property type="entry name" value="HD/PDEase_dom"/>
</dbReference>
<evidence type="ECO:0000313" key="2">
    <source>
        <dbReference type="EMBL" id="MDF0601601.1"/>
    </source>
</evidence>
<proteinExistence type="predicted"/>
<dbReference type="InterPro" id="IPR052194">
    <property type="entry name" value="MESH1"/>
</dbReference>
<dbReference type="SMART" id="SM00471">
    <property type="entry name" value="HDc"/>
    <property type="match status" value="1"/>
</dbReference>
<gene>
    <name evidence="2" type="ORF">P1J78_12720</name>
</gene>
<dbReference type="Gene3D" id="1.10.3210.10">
    <property type="entry name" value="Hypothetical protein af1432"/>
    <property type="match status" value="1"/>
</dbReference>
<dbReference type="SUPFAM" id="SSF109604">
    <property type="entry name" value="HD-domain/PDEase-like"/>
    <property type="match status" value="1"/>
</dbReference>
<dbReference type="PANTHER" id="PTHR46246">
    <property type="entry name" value="GUANOSINE-3',5'-BIS(DIPHOSPHATE) 3'-PYROPHOSPHOHYDROLASE MESH1"/>
    <property type="match status" value="1"/>
</dbReference>
<dbReference type="PANTHER" id="PTHR46246:SF1">
    <property type="entry name" value="GUANOSINE-3',5'-BIS(DIPHOSPHATE) 3'-PYROPHOSPHOHYDROLASE MESH1"/>
    <property type="match status" value="1"/>
</dbReference>
<name>A0AAE3NT63_9RHOB</name>
<evidence type="ECO:0000313" key="3">
    <source>
        <dbReference type="Proteomes" id="UP001220964"/>
    </source>
</evidence>
<keyword evidence="3" id="KW-1185">Reference proteome</keyword>
<dbReference type="GO" id="GO:0008893">
    <property type="term" value="F:guanosine-3',5'-bis(diphosphate) 3'-diphosphatase activity"/>
    <property type="evidence" value="ECO:0007669"/>
    <property type="project" value="TreeGrafter"/>
</dbReference>
<dbReference type="Pfam" id="PF13328">
    <property type="entry name" value="HD_4"/>
    <property type="match status" value="1"/>
</dbReference>
<accession>A0AAE3NT63</accession>
<dbReference type="PROSITE" id="PS51831">
    <property type="entry name" value="HD"/>
    <property type="match status" value="1"/>
</dbReference>
<sequence length="181" mass="18940">MSLARVTGAASFAAEAHAGQMRKGGGRPYINHPLEVAAAVAEDGADADIVCAALLHDVVEDTDVAAPEIAARFGDRVAALVDELTDRPEWEALPTPDRKARQAEEFRSASAAARQVKIADQWSNVAELAAVETGHDAGWLAAYLRAARATVAVCRPASPGLAARFDGAAEKLERKIGGMGQ</sequence>
<organism evidence="2 3">
    <name type="scientific">Psychromarinibacter sediminicola</name>
    <dbReference type="NCBI Taxonomy" id="3033385"/>
    <lineage>
        <taxon>Bacteria</taxon>
        <taxon>Pseudomonadati</taxon>
        <taxon>Pseudomonadota</taxon>
        <taxon>Alphaproteobacteria</taxon>
        <taxon>Rhodobacterales</taxon>
        <taxon>Paracoccaceae</taxon>
        <taxon>Psychromarinibacter</taxon>
    </lineage>
</organism>
<comment type="caution">
    <text evidence="2">The sequence shown here is derived from an EMBL/GenBank/DDBJ whole genome shotgun (WGS) entry which is preliminary data.</text>
</comment>
<dbReference type="Proteomes" id="UP001220964">
    <property type="component" value="Unassembled WGS sequence"/>
</dbReference>
<protein>
    <submittedName>
        <fullName evidence="2">HD domain-containing protein</fullName>
    </submittedName>
</protein>
<dbReference type="RefSeq" id="WP_275567742.1">
    <property type="nucleotide sequence ID" value="NZ_JARGYC010000030.1"/>
</dbReference>
<dbReference type="EMBL" id="JARGYC010000030">
    <property type="protein sequence ID" value="MDF0601601.1"/>
    <property type="molecule type" value="Genomic_DNA"/>
</dbReference>
<reference evidence="2" key="1">
    <citation type="submission" date="2023-03" db="EMBL/GenBank/DDBJ databases">
        <title>Multiphase analysis and comparison of six strains from genera Psychromarinibacter, Lutimaribacter, and Maritimibacter, including a novel species: Psychromarinibacter sediminicola sp. nov.</title>
        <authorList>
            <person name="Wang Y.-H."/>
            <person name="Ye M.-Q."/>
            <person name="Du Z.-J."/>
        </authorList>
    </citation>
    <scope>NUCLEOTIDE SEQUENCE</scope>
    <source>
        <strain evidence="2">C21-152</strain>
    </source>
</reference>
<evidence type="ECO:0000259" key="1">
    <source>
        <dbReference type="PROSITE" id="PS51831"/>
    </source>
</evidence>
<feature type="domain" description="HD" evidence="1">
    <location>
        <begin position="29"/>
        <end position="125"/>
    </location>
</feature>
<dbReference type="InterPro" id="IPR006674">
    <property type="entry name" value="HD_domain"/>
</dbReference>
<dbReference type="AlphaFoldDB" id="A0AAE3NT63"/>